<evidence type="ECO:0000256" key="4">
    <source>
        <dbReference type="ARBA" id="ARBA00022692"/>
    </source>
</evidence>
<evidence type="ECO:0000256" key="1">
    <source>
        <dbReference type="ARBA" id="ARBA00004651"/>
    </source>
</evidence>
<keyword evidence="6 8" id="KW-0472">Membrane</keyword>
<dbReference type="PROSITE" id="PS00216">
    <property type="entry name" value="SUGAR_TRANSPORT_1"/>
    <property type="match status" value="1"/>
</dbReference>
<feature type="transmembrane region" description="Helical" evidence="8">
    <location>
        <begin position="174"/>
        <end position="195"/>
    </location>
</feature>
<feature type="transmembrane region" description="Helical" evidence="8">
    <location>
        <begin position="293"/>
        <end position="314"/>
    </location>
</feature>
<dbReference type="PROSITE" id="PS50850">
    <property type="entry name" value="MFS"/>
    <property type="match status" value="1"/>
</dbReference>
<evidence type="ECO:0000256" key="5">
    <source>
        <dbReference type="ARBA" id="ARBA00022989"/>
    </source>
</evidence>
<dbReference type="PANTHER" id="PTHR48020:SF12">
    <property type="entry name" value="PROTON MYO-INOSITOL COTRANSPORTER"/>
    <property type="match status" value="1"/>
</dbReference>
<feature type="transmembrane region" description="Helical" evidence="8">
    <location>
        <begin position="146"/>
        <end position="168"/>
    </location>
</feature>
<dbReference type="RefSeq" id="WP_102212429.1">
    <property type="nucleotide sequence ID" value="NZ_PNHF01000008.1"/>
</dbReference>
<reference evidence="10 11" key="1">
    <citation type="submission" date="2017-09" db="EMBL/GenBank/DDBJ databases">
        <title>Bacterial strain isolated from the female urinary microbiota.</title>
        <authorList>
            <person name="Thomas-White K."/>
            <person name="Kumar N."/>
            <person name="Forster S."/>
            <person name="Putonti C."/>
            <person name="Lawley T."/>
            <person name="Wolfe A.J."/>
        </authorList>
    </citation>
    <scope>NUCLEOTIDE SEQUENCE [LARGE SCALE GENOMIC DNA]</scope>
    <source>
        <strain evidence="10 11">UMB0908</strain>
    </source>
</reference>
<evidence type="ECO:0000259" key="9">
    <source>
        <dbReference type="PROSITE" id="PS50850"/>
    </source>
</evidence>
<dbReference type="PANTHER" id="PTHR48020">
    <property type="entry name" value="PROTON MYO-INOSITOL COTRANSPORTER"/>
    <property type="match status" value="1"/>
</dbReference>
<protein>
    <submittedName>
        <fullName evidence="10">MFS transporter</fullName>
    </submittedName>
</protein>
<feature type="transmembrane region" description="Helical" evidence="8">
    <location>
        <begin position="59"/>
        <end position="77"/>
    </location>
</feature>
<comment type="subcellular location">
    <subcellularLocation>
        <location evidence="1">Cell membrane</location>
        <topology evidence="1">Multi-pass membrane protein</topology>
    </subcellularLocation>
</comment>
<dbReference type="EMBL" id="PNHF01000008">
    <property type="protein sequence ID" value="PMC62586.1"/>
    <property type="molecule type" value="Genomic_DNA"/>
</dbReference>
<keyword evidence="3 7" id="KW-0813">Transport</keyword>
<feature type="transmembrane region" description="Helical" evidence="8">
    <location>
        <begin position="350"/>
        <end position="376"/>
    </location>
</feature>
<dbReference type="InterPro" id="IPR050814">
    <property type="entry name" value="Myo-inositol_Transporter"/>
</dbReference>
<evidence type="ECO:0000256" key="6">
    <source>
        <dbReference type="ARBA" id="ARBA00023136"/>
    </source>
</evidence>
<evidence type="ECO:0000313" key="10">
    <source>
        <dbReference type="EMBL" id="PMC62586.1"/>
    </source>
</evidence>
<dbReference type="GO" id="GO:0005886">
    <property type="term" value="C:plasma membrane"/>
    <property type="evidence" value="ECO:0007669"/>
    <property type="project" value="UniProtKB-SubCell"/>
</dbReference>
<evidence type="ECO:0000256" key="2">
    <source>
        <dbReference type="ARBA" id="ARBA00010992"/>
    </source>
</evidence>
<dbReference type="Pfam" id="PF00083">
    <property type="entry name" value="Sugar_tr"/>
    <property type="match status" value="1"/>
</dbReference>
<feature type="transmembrane region" description="Helical" evidence="8">
    <location>
        <begin position="417"/>
        <end position="436"/>
    </location>
</feature>
<evidence type="ECO:0000256" key="3">
    <source>
        <dbReference type="ARBA" id="ARBA00022448"/>
    </source>
</evidence>
<feature type="domain" description="Major facilitator superfamily (MFS) profile" evidence="9">
    <location>
        <begin position="22"/>
        <end position="443"/>
    </location>
</feature>
<sequence>MTSAPREPQPQPPASSGRAIAVAVIAALGGLLFGYDTGVISGALLFIQRSFELTAAQESTVTAMLLVGAAIGAFTGGRVADAIGRRATVLIGAVGFIVGSLWCAIAGSAFELGAARTLLGVCIGAVSIVVPMYISEMSPPHIRGRLVSLNSLMIVIGQLVAFLTSSALADSGSWRWMLGLGAVPGVILLVGMLLLPDTPAYLLRRNRRDRALKVLRDMHGPRAELSDVEIAEGSMSDGQRAAERAALRVPWIRRAVIIAMLIGVTQQVTGANAIMYFAPTMMNKVGLSAENSVYTSILIGTVSVIACAVGMSIIDRVGRRKMLIIGLTGCAISLAVLAPVYGLASDSSAGAMASLALMTVFIAFQQAAVSVATWLLISEIVPAEVRGVGMGMAGLALWAANWFVAQSFLPMVDAVGGSWSFLFFAVTGAMALAFTWKMVPETTGRSLSEVSAELREAGAEAS</sequence>
<feature type="transmembrane region" description="Helical" evidence="8">
    <location>
        <begin position="255"/>
        <end position="278"/>
    </location>
</feature>
<feature type="transmembrane region" description="Helical" evidence="8">
    <location>
        <begin position="323"/>
        <end position="344"/>
    </location>
</feature>
<proteinExistence type="inferred from homology"/>
<dbReference type="NCBIfam" id="TIGR00879">
    <property type="entry name" value="SP"/>
    <property type="match status" value="1"/>
</dbReference>
<feature type="transmembrane region" description="Helical" evidence="8">
    <location>
        <begin position="89"/>
        <end position="110"/>
    </location>
</feature>
<dbReference type="PRINTS" id="PR00171">
    <property type="entry name" value="SUGRTRNSPORT"/>
</dbReference>
<dbReference type="InterPro" id="IPR003663">
    <property type="entry name" value="Sugar/inositol_transpt"/>
</dbReference>
<dbReference type="SUPFAM" id="SSF103473">
    <property type="entry name" value="MFS general substrate transporter"/>
    <property type="match status" value="1"/>
</dbReference>
<dbReference type="STRING" id="1725.WU86_05495"/>
<keyword evidence="4 8" id="KW-0812">Transmembrane</keyword>
<dbReference type="InterPro" id="IPR020846">
    <property type="entry name" value="MFS_dom"/>
</dbReference>
<accession>A0A2N6SZU4</accession>
<dbReference type="InterPro" id="IPR005828">
    <property type="entry name" value="MFS_sugar_transport-like"/>
</dbReference>
<feature type="transmembrane region" description="Helical" evidence="8">
    <location>
        <begin position="388"/>
        <end position="405"/>
    </location>
</feature>
<feature type="transmembrane region" description="Helical" evidence="8">
    <location>
        <begin position="20"/>
        <end position="47"/>
    </location>
</feature>
<keyword evidence="5 8" id="KW-1133">Transmembrane helix</keyword>
<comment type="similarity">
    <text evidence="2 7">Belongs to the major facilitator superfamily. Sugar transporter (TC 2.A.1.1) family.</text>
</comment>
<evidence type="ECO:0000313" key="11">
    <source>
        <dbReference type="Proteomes" id="UP000235363"/>
    </source>
</evidence>
<dbReference type="Proteomes" id="UP000235363">
    <property type="component" value="Unassembled WGS sequence"/>
</dbReference>
<name>A0A2N6SZU4_9CORY</name>
<feature type="transmembrane region" description="Helical" evidence="8">
    <location>
        <begin position="116"/>
        <end position="134"/>
    </location>
</feature>
<dbReference type="PROSITE" id="PS00217">
    <property type="entry name" value="SUGAR_TRANSPORT_2"/>
    <property type="match status" value="1"/>
</dbReference>
<comment type="caution">
    <text evidence="10">The sequence shown here is derived from an EMBL/GenBank/DDBJ whole genome shotgun (WGS) entry which is preliminary data.</text>
</comment>
<evidence type="ECO:0000256" key="8">
    <source>
        <dbReference type="SAM" id="Phobius"/>
    </source>
</evidence>
<evidence type="ECO:0000256" key="7">
    <source>
        <dbReference type="RuleBase" id="RU003346"/>
    </source>
</evidence>
<organism evidence="10 11">
    <name type="scientific">Corynebacterium xerosis</name>
    <dbReference type="NCBI Taxonomy" id="1725"/>
    <lineage>
        <taxon>Bacteria</taxon>
        <taxon>Bacillati</taxon>
        <taxon>Actinomycetota</taxon>
        <taxon>Actinomycetes</taxon>
        <taxon>Mycobacteriales</taxon>
        <taxon>Corynebacteriaceae</taxon>
        <taxon>Corynebacterium</taxon>
    </lineage>
</organism>
<gene>
    <name evidence="10" type="ORF">CJ204_04510</name>
</gene>
<dbReference type="InterPro" id="IPR036259">
    <property type="entry name" value="MFS_trans_sf"/>
</dbReference>
<dbReference type="InterPro" id="IPR005829">
    <property type="entry name" value="Sugar_transporter_CS"/>
</dbReference>
<dbReference type="AlphaFoldDB" id="A0A2N6SZU4"/>
<dbReference type="Gene3D" id="1.20.1250.20">
    <property type="entry name" value="MFS general substrate transporter like domains"/>
    <property type="match status" value="1"/>
</dbReference>
<dbReference type="GO" id="GO:0022857">
    <property type="term" value="F:transmembrane transporter activity"/>
    <property type="evidence" value="ECO:0007669"/>
    <property type="project" value="InterPro"/>
</dbReference>